<dbReference type="PANTHER" id="PTHR11088:SF60">
    <property type="entry name" value="TRNA DIMETHYLALLYLTRANSFERASE"/>
    <property type="match status" value="1"/>
</dbReference>
<protein>
    <recommendedName>
        <fullName evidence="3">tRNA dimethylallyltransferase</fullName>
        <ecNumber evidence="3">2.5.1.75</ecNumber>
    </recommendedName>
</protein>
<evidence type="ECO:0000256" key="6">
    <source>
        <dbReference type="ARBA" id="ARBA00022741"/>
    </source>
</evidence>
<evidence type="ECO:0000256" key="5">
    <source>
        <dbReference type="ARBA" id="ARBA00022694"/>
    </source>
</evidence>
<dbReference type="Pfam" id="PF01715">
    <property type="entry name" value="IPPT"/>
    <property type="match status" value="1"/>
</dbReference>
<evidence type="ECO:0000256" key="9">
    <source>
        <dbReference type="ARBA" id="ARBA00049563"/>
    </source>
</evidence>
<dbReference type="Gene3D" id="1.10.20.140">
    <property type="match status" value="1"/>
</dbReference>
<keyword evidence="8" id="KW-0460">Magnesium</keyword>
<comment type="caution">
    <text evidence="10">The sequence shown here is derived from an EMBL/GenBank/DDBJ whole genome shotgun (WGS) entry which is preliminary data.</text>
</comment>
<comment type="similarity">
    <text evidence="2">Belongs to the IPP transferase family.</text>
</comment>
<dbReference type="PANTHER" id="PTHR11088">
    <property type="entry name" value="TRNA DIMETHYLALLYLTRANSFERASE"/>
    <property type="match status" value="1"/>
</dbReference>
<dbReference type="SUPFAM" id="SSF52540">
    <property type="entry name" value="P-loop containing nucleoside triphosphate hydrolases"/>
    <property type="match status" value="1"/>
</dbReference>
<dbReference type="InterPro" id="IPR039657">
    <property type="entry name" value="Dimethylallyltransferase"/>
</dbReference>
<name>A0A0W8G2B4_9ZZZZ</name>
<organism evidence="10">
    <name type="scientific">hydrocarbon metagenome</name>
    <dbReference type="NCBI Taxonomy" id="938273"/>
    <lineage>
        <taxon>unclassified sequences</taxon>
        <taxon>metagenomes</taxon>
        <taxon>ecological metagenomes</taxon>
    </lineage>
</organism>
<accession>A0A0W8G2B4</accession>
<sequence length="306" mass="33030">MTAIPLVCLLGATGTGKTEAAIRLALALDGAVINYDSRQIYRELPLVTAQPDPAERARCPHHLYGFLPVRSRRSAGAYARLVHAMVARVRRQGRLPILVGGTGLYLRAIVSGLAPIPDIPAALRAAIQEDCDRVGPQVLHARLAAVDPASAARIAPADRQRITRALEVYAATGRTLTDWHAREATTGQEYAAVKIGLEIAEPGYAERLARRIETMVGQGAVAEVARAAARHPGGAWGLSGIGCAEVLRHLSGELDLDAAKALWLKNTRAYAKRQMTWFRKEPDVAWFAPDDHQGMIRLVRARLAGG</sequence>
<dbReference type="HAMAP" id="MF_00185">
    <property type="entry name" value="IPP_trans"/>
    <property type="match status" value="1"/>
</dbReference>
<evidence type="ECO:0000256" key="7">
    <source>
        <dbReference type="ARBA" id="ARBA00022840"/>
    </source>
</evidence>
<dbReference type="InterPro" id="IPR018022">
    <property type="entry name" value="IPT"/>
</dbReference>
<keyword evidence="6" id="KW-0547">Nucleotide-binding</keyword>
<comment type="cofactor">
    <cofactor evidence="1">
        <name>Mg(2+)</name>
        <dbReference type="ChEBI" id="CHEBI:18420"/>
    </cofactor>
</comment>
<keyword evidence="4 10" id="KW-0808">Transferase</keyword>
<dbReference type="GO" id="GO:0005524">
    <property type="term" value="F:ATP binding"/>
    <property type="evidence" value="ECO:0007669"/>
    <property type="project" value="UniProtKB-KW"/>
</dbReference>
<evidence type="ECO:0000256" key="1">
    <source>
        <dbReference type="ARBA" id="ARBA00001946"/>
    </source>
</evidence>
<dbReference type="AlphaFoldDB" id="A0A0W8G2B4"/>
<dbReference type="NCBIfam" id="TIGR00174">
    <property type="entry name" value="miaA"/>
    <property type="match status" value="1"/>
</dbReference>
<dbReference type="InterPro" id="IPR027417">
    <property type="entry name" value="P-loop_NTPase"/>
</dbReference>
<gene>
    <name evidence="10" type="ORF">ASZ90_003057</name>
</gene>
<dbReference type="FunFam" id="1.10.20.140:FF:000001">
    <property type="entry name" value="tRNA dimethylallyltransferase"/>
    <property type="match status" value="1"/>
</dbReference>
<evidence type="ECO:0000256" key="4">
    <source>
        <dbReference type="ARBA" id="ARBA00022679"/>
    </source>
</evidence>
<dbReference type="GO" id="GO:0052381">
    <property type="term" value="F:tRNA dimethylallyltransferase activity"/>
    <property type="evidence" value="ECO:0007669"/>
    <property type="project" value="UniProtKB-EC"/>
</dbReference>
<dbReference type="EC" id="2.5.1.75" evidence="3"/>
<evidence type="ECO:0000256" key="3">
    <source>
        <dbReference type="ARBA" id="ARBA00012665"/>
    </source>
</evidence>
<dbReference type="Gene3D" id="3.40.50.300">
    <property type="entry name" value="P-loop containing nucleotide triphosphate hydrolases"/>
    <property type="match status" value="1"/>
</dbReference>
<keyword evidence="5" id="KW-0819">tRNA processing</keyword>
<evidence type="ECO:0000256" key="8">
    <source>
        <dbReference type="ARBA" id="ARBA00022842"/>
    </source>
</evidence>
<keyword evidence="7" id="KW-0067">ATP-binding</keyword>
<proteinExistence type="inferred from homology"/>
<dbReference type="EMBL" id="LNQE01000362">
    <property type="protein sequence ID" value="KUG27102.1"/>
    <property type="molecule type" value="Genomic_DNA"/>
</dbReference>
<evidence type="ECO:0000313" key="10">
    <source>
        <dbReference type="EMBL" id="KUG27102.1"/>
    </source>
</evidence>
<evidence type="ECO:0000256" key="2">
    <source>
        <dbReference type="ARBA" id="ARBA00005842"/>
    </source>
</evidence>
<comment type="catalytic activity">
    <reaction evidence="9">
        <text>adenosine(37) in tRNA + dimethylallyl diphosphate = N(6)-dimethylallyladenosine(37) in tRNA + diphosphate</text>
        <dbReference type="Rhea" id="RHEA:26482"/>
        <dbReference type="Rhea" id="RHEA-COMP:10162"/>
        <dbReference type="Rhea" id="RHEA-COMP:10375"/>
        <dbReference type="ChEBI" id="CHEBI:33019"/>
        <dbReference type="ChEBI" id="CHEBI:57623"/>
        <dbReference type="ChEBI" id="CHEBI:74411"/>
        <dbReference type="ChEBI" id="CHEBI:74415"/>
        <dbReference type="EC" id="2.5.1.75"/>
    </reaction>
</comment>
<reference evidence="10" key="1">
    <citation type="journal article" date="2015" name="Proc. Natl. Acad. Sci. U.S.A.">
        <title>Networks of energetic and metabolic interactions define dynamics in microbial communities.</title>
        <authorList>
            <person name="Embree M."/>
            <person name="Liu J.K."/>
            <person name="Al-Bassam M.M."/>
            <person name="Zengler K."/>
        </authorList>
    </citation>
    <scope>NUCLEOTIDE SEQUENCE</scope>
</reference>
<dbReference type="GO" id="GO:0006400">
    <property type="term" value="P:tRNA modification"/>
    <property type="evidence" value="ECO:0007669"/>
    <property type="project" value="TreeGrafter"/>
</dbReference>